<dbReference type="Pfam" id="PF01849">
    <property type="entry name" value="NAC"/>
    <property type="match status" value="1"/>
</dbReference>
<feature type="compositionally biased region" description="Acidic residues" evidence="1">
    <location>
        <begin position="30"/>
        <end position="42"/>
    </location>
</feature>
<reference evidence="3" key="1">
    <citation type="submission" date="2023-06" db="EMBL/GenBank/DDBJ databases">
        <title>Reference genome for the Northern bat (Eptesicus nilssonii), a most northern bat species.</title>
        <authorList>
            <person name="Laine V.N."/>
            <person name="Pulliainen A.T."/>
            <person name="Lilley T.M."/>
        </authorList>
    </citation>
    <scope>NUCLEOTIDE SEQUENCE</scope>
    <source>
        <strain evidence="3">BLF_Eptnil</strain>
        <tissue evidence="3">Kidney</tissue>
    </source>
</reference>
<dbReference type="AlphaFoldDB" id="A0AA40ID10"/>
<accession>A0AA40ID10</accession>
<feature type="region of interest" description="Disordered" evidence="1">
    <location>
        <begin position="489"/>
        <end position="549"/>
    </location>
</feature>
<dbReference type="InterPro" id="IPR002715">
    <property type="entry name" value="Nas_poly-pep-assoc_cplx_dom"/>
</dbReference>
<evidence type="ECO:0000259" key="2">
    <source>
        <dbReference type="PROSITE" id="PS51151"/>
    </source>
</evidence>
<evidence type="ECO:0000313" key="3">
    <source>
        <dbReference type="EMBL" id="KAK1346880.1"/>
    </source>
</evidence>
<feature type="compositionally biased region" description="Polar residues" evidence="1">
    <location>
        <begin position="1"/>
        <end position="29"/>
    </location>
</feature>
<evidence type="ECO:0000256" key="1">
    <source>
        <dbReference type="SAM" id="MobiDB-lite"/>
    </source>
</evidence>
<feature type="region of interest" description="Disordered" evidence="1">
    <location>
        <begin position="1"/>
        <end position="75"/>
    </location>
</feature>
<dbReference type="EMBL" id="JAULJE010000001">
    <property type="protein sequence ID" value="KAK1346880.1"/>
    <property type="molecule type" value="Genomic_DNA"/>
</dbReference>
<organism evidence="3 4">
    <name type="scientific">Cnephaeus nilssonii</name>
    <name type="common">Northern bat</name>
    <name type="synonym">Eptesicus nilssonii</name>
    <dbReference type="NCBI Taxonomy" id="3371016"/>
    <lineage>
        <taxon>Eukaryota</taxon>
        <taxon>Metazoa</taxon>
        <taxon>Chordata</taxon>
        <taxon>Craniata</taxon>
        <taxon>Vertebrata</taxon>
        <taxon>Euteleostomi</taxon>
        <taxon>Mammalia</taxon>
        <taxon>Eutheria</taxon>
        <taxon>Laurasiatheria</taxon>
        <taxon>Chiroptera</taxon>
        <taxon>Yangochiroptera</taxon>
        <taxon>Vespertilionidae</taxon>
        <taxon>Cnephaeus</taxon>
    </lineage>
</organism>
<gene>
    <name evidence="3" type="ORF">QTO34_000740</name>
</gene>
<proteinExistence type="predicted"/>
<protein>
    <recommendedName>
        <fullName evidence="2">NAC-A/B domain-containing protein</fullName>
    </recommendedName>
</protein>
<name>A0AA40ID10_CNENI</name>
<feature type="domain" description="NAC-A/B" evidence="2">
    <location>
        <begin position="70"/>
        <end position="135"/>
    </location>
</feature>
<feature type="compositionally biased region" description="Pro residues" evidence="1">
    <location>
        <begin position="496"/>
        <end position="505"/>
    </location>
</feature>
<evidence type="ECO:0000313" key="4">
    <source>
        <dbReference type="Proteomes" id="UP001177744"/>
    </source>
</evidence>
<keyword evidence="4" id="KW-1185">Reference proteome</keyword>
<dbReference type="GO" id="GO:0005854">
    <property type="term" value="C:nascent polypeptide-associated complex"/>
    <property type="evidence" value="ECO:0007669"/>
    <property type="project" value="InterPro"/>
</dbReference>
<dbReference type="PROSITE" id="PS51151">
    <property type="entry name" value="NAC_AB"/>
    <property type="match status" value="1"/>
</dbReference>
<dbReference type="InterPro" id="IPR038187">
    <property type="entry name" value="NAC_A/B_dom_sf"/>
</dbReference>
<feature type="region of interest" description="Disordered" evidence="1">
    <location>
        <begin position="573"/>
        <end position="593"/>
    </location>
</feature>
<dbReference type="PANTHER" id="PTHR21713">
    <property type="entry name" value="NASCENT POLYPEPTIDE ASSOCIATED COMPLEX ALPHA SUBUNIT-RELATED"/>
    <property type="match status" value="1"/>
</dbReference>
<dbReference type="CDD" id="cd22054">
    <property type="entry name" value="NAC_NACA"/>
    <property type="match status" value="1"/>
</dbReference>
<dbReference type="FunFam" id="2.20.70.30:FF:000002">
    <property type="entry name" value="Nascent polypeptide-associated complex (NAC), alpha subunit"/>
    <property type="match status" value="1"/>
</dbReference>
<dbReference type="Proteomes" id="UP001177744">
    <property type="component" value="Unassembled WGS sequence"/>
</dbReference>
<feature type="compositionally biased region" description="Low complexity" evidence="1">
    <location>
        <begin position="44"/>
        <end position="57"/>
    </location>
</feature>
<sequence length="611" mass="66533">MSGQATETIPATEQELPQPQAETGSGTESASDESVSELEEQDSTQATTQQAQLAAAAEMDEEPVSKAKQSWSENKAQKAMSKLGLREVTGVTRVTIQKYKNSLFVITKPDVYKRPASDTYTVFGEAKIEHLSQQAQLEAAEKFKVQAPALCGFPHSLQHGLEWQLQGNGLLHREGCSHRELPHLLGDGPSNSSVPPPRARRWFGPAKVPLDGSLDGGGGCGLHPRWRPWSGGGGSGLACHQAQCCPVAWTPGLTASLVWPKHLKYALVANLRNRNSQTGTTPGLSGQRAKWVASLHSYCDSSVHLSASLSGGQGWLEAAPLHLPLQPLSRRAAALVWSLGCSGQPIGFSPAPGTQAFALATAFRLRSSPATLLHIAMANVFDRHVLDIEAHIVPRKSFTQIFMVHFKRIYFSSNVDWSKGDHHYRFENTSLYSAHRDSTNTNNLVNILKGQMLVSWTSWWQNAIQSFNRARRGGGVVLLWQEPRPGLDFASRPGRLGPPPPPLPSWKPMSSADTAARSCGPTAARLLPREPRPLPTRAASKPPNAQLAAPEARLCCSTAMAQKLSSRRHWQRELSVLPPNHHPSHPESRPLCLPLAKSKEIKAPDCAEPQL</sequence>
<dbReference type="SMART" id="SM01407">
    <property type="entry name" value="NAC"/>
    <property type="match status" value="1"/>
</dbReference>
<comment type="caution">
    <text evidence="3">The sequence shown here is derived from an EMBL/GenBank/DDBJ whole genome shotgun (WGS) entry which is preliminary data.</text>
</comment>
<dbReference type="InterPro" id="IPR016641">
    <property type="entry name" value="EGD2/NACA0like"/>
</dbReference>
<dbReference type="Gene3D" id="2.20.70.30">
    <property type="entry name" value="Nascent polypeptide-associated complex domain"/>
    <property type="match status" value="1"/>
</dbReference>